<gene>
    <name evidence="3" type="ORF">TPC1_13242</name>
</gene>
<organism evidence="3">
    <name type="scientific">Trepomonas sp. PC1</name>
    <dbReference type="NCBI Taxonomy" id="1076344"/>
    <lineage>
        <taxon>Eukaryota</taxon>
        <taxon>Metamonada</taxon>
        <taxon>Diplomonadida</taxon>
        <taxon>Hexamitidae</taxon>
        <taxon>Hexamitinae</taxon>
        <taxon>Trepomonas</taxon>
    </lineage>
</organism>
<evidence type="ECO:0000256" key="1">
    <source>
        <dbReference type="ARBA" id="ARBA00022801"/>
    </source>
</evidence>
<dbReference type="AlphaFoldDB" id="A0A146KBK0"/>
<reference evidence="3" key="1">
    <citation type="submission" date="2015-07" db="EMBL/GenBank/DDBJ databases">
        <title>Adaptation to a free-living lifestyle via gene acquisitions in the diplomonad Trepomonas sp. PC1.</title>
        <authorList>
            <person name="Xu F."/>
            <person name="Jerlstrom-Hultqvist J."/>
            <person name="Kolisko M."/>
            <person name="Simpson A.G.B."/>
            <person name="Roger A.J."/>
            <person name="Svard S.G."/>
            <person name="Andersson J.O."/>
        </authorList>
    </citation>
    <scope>NUCLEOTIDE SEQUENCE</scope>
    <source>
        <strain evidence="3">PC1</strain>
    </source>
</reference>
<dbReference type="PANTHER" id="PTHR43794:SF11">
    <property type="entry name" value="AMIDOHYDROLASE-RELATED DOMAIN-CONTAINING PROTEIN"/>
    <property type="match status" value="1"/>
</dbReference>
<dbReference type="InterPro" id="IPR011059">
    <property type="entry name" value="Metal-dep_hydrolase_composite"/>
</dbReference>
<dbReference type="InterPro" id="IPR006680">
    <property type="entry name" value="Amidohydro-rel"/>
</dbReference>
<dbReference type="GO" id="GO:0016810">
    <property type="term" value="F:hydrolase activity, acting on carbon-nitrogen (but not peptide) bonds"/>
    <property type="evidence" value="ECO:0007669"/>
    <property type="project" value="InterPro"/>
</dbReference>
<feature type="domain" description="Amidohydrolase-related" evidence="2">
    <location>
        <begin position="19"/>
        <end position="262"/>
    </location>
</feature>
<proteinExistence type="predicted"/>
<protein>
    <submittedName>
        <fullName evidence="3">Amidohydrolase family protein</fullName>
    </submittedName>
</protein>
<dbReference type="SUPFAM" id="SSF51338">
    <property type="entry name" value="Composite domain of metallo-dependent hydrolases"/>
    <property type="match status" value="1"/>
</dbReference>
<evidence type="ECO:0000259" key="2">
    <source>
        <dbReference type="Pfam" id="PF01979"/>
    </source>
</evidence>
<dbReference type="Pfam" id="PF01979">
    <property type="entry name" value="Amidohydro_1"/>
    <property type="match status" value="1"/>
</dbReference>
<dbReference type="InterPro" id="IPR032466">
    <property type="entry name" value="Metal_Hydrolase"/>
</dbReference>
<dbReference type="PANTHER" id="PTHR43794">
    <property type="entry name" value="AMINOHYDROLASE SSNA-RELATED"/>
    <property type="match status" value="1"/>
</dbReference>
<dbReference type="Gene3D" id="3.20.20.140">
    <property type="entry name" value="Metal-dependent hydrolases"/>
    <property type="match status" value="1"/>
</dbReference>
<name>A0A146KBK0_9EUKA</name>
<dbReference type="Gene3D" id="2.30.40.10">
    <property type="entry name" value="Urease, subunit C, domain 1"/>
    <property type="match status" value="1"/>
</dbReference>
<dbReference type="EMBL" id="GDID01002406">
    <property type="protein sequence ID" value="JAP94200.1"/>
    <property type="molecule type" value="Transcribed_RNA"/>
</dbReference>
<keyword evidence="1 3" id="KW-0378">Hydrolase</keyword>
<dbReference type="InterPro" id="IPR050287">
    <property type="entry name" value="MTA/SAH_deaminase"/>
</dbReference>
<evidence type="ECO:0000313" key="3">
    <source>
        <dbReference type="EMBL" id="JAP94200.1"/>
    </source>
</evidence>
<accession>A0A146KBK0</accession>
<dbReference type="SUPFAM" id="SSF51556">
    <property type="entry name" value="Metallo-dependent hydrolases"/>
    <property type="match status" value="1"/>
</dbReference>
<sequence>MVIAVGSQDRHFDSRILDTVQQAIDRLDKNKQLLKDQFNVQVIPGPDQCFSNSPEMLKRQQQWALENNTIIHIHSSEEPATTEWFIKKYKMTPIEYLQSVGFLNRHTLIAHAVNLTQNDVRLISESKTKIAHNPLANTVLSSGMPPIRDFIAQNVDFAIATDGSGSADSQNILQAVKFTEQYFRALDKKPLFKAEEMIEKITCQAAEILGLNCGRLQENYQADYVLIDLHKTNMRPTNLENCVENVIWASAGNEIRYVVSNGVELVQDYKYVNLKFDPEENLQQIRELTADYLEFKAKFKVEISQTGARSDQ</sequence>